<evidence type="ECO:0000313" key="2">
    <source>
        <dbReference type="Proteomes" id="UP000324222"/>
    </source>
</evidence>
<proteinExistence type="predicted"/>
<name>A0A5B7HGI5_PORTR</name>
<evidence type="ECO:0000313" key="1">
    <source>
        <dbReference type="EMBL" id="MPC71931.1"/>
    </source>
</evidence>
<accession>A0A5B7HGI5</accession>
<dbReference type="Proteomes" id="UP000324222">
    <property type="component" value="Unassembled WGS sequence"/>
</dbReference>
<gene>
    <name evidence="1" type="ORF">E2C01_066223</name>
</gene>
<comment type="caution">
    <text evidence="1">The sequence shown here is derived from an EMBL/GenBank/DDBJ whole genome shotgun (WGS) entry which is preliminary data.</text>
</comment>
<sequence length="82" mass="9512">MNLGHFVLGYVRIRFRRAYLPACLLACLNLQDEATYLCRKRAYHTWSRSCTATTPSFPTDSLHREKAALQLTALRLTLECRH</sequence>
<keyword evidence="2" id="KW-1185">Reference proteome</keyword>
<reference evidence="1 2" key="1">
    <citation type="submission" date="2019-05" db="EMBL/GenBank/DDBJ databases">
        <title>Another draft genome of Portunus trituberculatus and its Hox gene families provides insights of decapod evolution.</title>
        <authorList>
            <person name="Jeong J.-H."/>
            <person name="Song I."/>
            <person name="Kim S."/>
            <person name="Choi T."/>
            <person name="Kim D."/>
            <person name="Ryu S."/>
            <person name="Kim W."/>
        </authorList>
    </citation>
    <scope>NUCLEOTIDE SEQUENCE [LARGE SCALE GENOMIC DNA]</scope>
    <source>
        <tissue evidence="1">Muscle</tissue>
    </source>
</reference>
<dbReference type="EMBL" id="VSRR010033798">
    <property type="protein sequence ID" value="MPC71931.1"/>
    <property type="molecule type" value="Genomic_DNA"/>
</dbReference>
<protein>
    <submittedName>
        <fullName evidence="1">Uncharacterized protein</fullName>
    </submittedName>
</protein>
<dbReference type="AlphaFoldDB" id="A0A5B7HGI5"/>
<organism evidence="1 2">
    <name type="scientific">Portunus trituberculatus</name>
    <name type="common">Swimming crab</name>
    <name type="synonym">Neptunus trituberculatus</name>
    <dbReference type="NCBI Taxonomy" id="210409"/>
    <lineage>
        <taxon>Eukaryota</taxon>
        <taxon>Metazoa</taxon>
        <taxon>Ecdysozoa</taxon>
        <taxon>Arthropoda</taxon>
        <taxon>Crustacea</taxon>
        <taxon>Multicrustacea</taxon>
        <taxon>Malacostraca</taxon>
        <taxon>Eumalacostraca</taxon>
        <taxon>Eucarida</taxon>
        <taxon>Decapoda</taxon>
        <taxon>Pleocyemata</taxon>
        <taxon>Brachyura</taxon>
        <taxon>Eubrachyura</taxon>
        <taxon>Portunoidea</taxon>
        <taxon>Portunidae</taxon>
        <taxon>Portuninae</taxon>
        <taxon>Portunus</taxon>
    </lineage>
</organism>